<dbReference type="InterPro" id="IPR004911">
    <property type="entry name" value="Interferon-induced_GILT"/>
</dbReference>
<dbReference type="PANTHER" id="PTHR13234">
    <property type="entry name" value="GAMMA-INTERFERON INDUCIBLE LYSOSOMAL THIOL REDUCTASE GILT"/>
    <property type="match status" value="1"/>
</dbReference>
<keyword evidence="12" id="KW-1185">Reference proteome</keyword>
<feature type="region of interest" description="Disordered" evidence="9">
    <location>
        <begin position="240"/>
        <end position="259"/>
    </location>
</feature>
<evidence type="ECO:0000256" key="9">
    <source>
        <dbReference type="SAM" id="MobiDB-lite"/>
    </source>
</evidence>
<organism evidence="12 13">
    <name type="scientific">Gekko japonicus</name>
    <name type="common">Schlegel's Japanese gecko</name>
    <dbReference type="NCBI Taxonomy" id="146911"/>
    <lineage>
        <taxon>Eukaryota</taxon>
        <taxon>Metazoa</taxon>
        <taxon>Chordata</taxon>
        <taxon>Craniata</taxon>
        <taxon>Vertebrata</taxon>
        <taxon>Euteleostomi</taxon>
        <taxon>Lepidosauria</taxon>
        <taxon>Squamata</taxon>
        <taxon>Bifurcata</taxon>
        <taxon>Gekkota</taxon>
        <taxon>Gekkonidae</taxon>
        <taxon>Gekkoninae</taxon>
        <taxon>Gekko</taxon>
    </lineage>
</organism>
<keyword evidence="8" id="KW-0560">Oxidoreductase</keyword>
<dbReference type="Proteomes" id="UP000694871">
    <property type="component" value="Unplaced"/>
</dbReference>
<dbReference type="GeneID" id="107121689"/>
<evidence type="ECO:0000313" key="12">
    <source>
        <dbReference type="Proteomes" id="UP000694871"/>
    </source>
</evidence>
<feature type="signal peptide" evidence="10">
    <location>
        <begin position="1"/>
        <end position="20"/>
    </location>
</feature>
<name>A0ABM1L2F5_GEKJA</name>
<comment type="function">
    <text evidence="7">Lysosomal thiol reductase that can reduce protein disulfide bonds. May facilitate the complete unfolding of proteins destined for lysosomal degradation. Plays an important role in antigen processing. Facilitates the generation of MHC class II-restricted epitodes from disulfide bond-containing antigen by the endocytic reduction of disulfide bonds. Also facilitates MHC class I-restricted recognition of exogenous antigens containing disulfide bonds by CD8+ T-cells or crosspresentation.</text>
</comment>
<keyword evidence="3 8" id="KW-0964">Secreted</keyword>
<dbReference type="PANTHER" id="PTHR13234:SF8">
    <property type="entry name" value="GAMMA-INTERFERON-INDUCIBLE LYSOSOMAL THIOL REDUCTASE"/>
    <property type="match status" value="1"/>
</dbReference>
<evidence type="ECO:0000259" key="11">
    <source>
        <dbReference type="PROSITE" id="PS51110"/>
    </source>
</evidence>
<feature type="domain" description="Saposin A-type" evidence="11">
    <location>
        <begin position="17"/>
        <end position="57"/>
    </location>
</feature>
<comment type="similarity">
    <text evidence="1 8">Belongs to the GILT family.</text>
</comment>
<evidence type="ECO:0000256" key="2">
    <source>
        <dbReference type="ARBA" id="ARBA00011615"/>
    </source>
</evidence>
<comment type="subcellular location">
    <subcellularLocation>
        <location evidence="8">Secreted</location>
    </subcellularLocation>
    <subcellularLocation>
        <location evidence="8">Lysosome</location>
    </subcellularLocation>
</comment>
<evidence type="ECO:0000256" key="7">
    <source>
        <dbReference type="ARBA" id="ARBA00059163"/>
    </source>
</evidence>
<keyword evidence="6 8" id="KW-0325">Glycoprotein</keyword>
<keyword evidence="4 8" id="KW-0732">Signal</keyword>
<keyword evidence="8" id="KW-0676">Redox-active center</keyword>
<evidence type="ECO:0000256" key="6">
    <source>
        <dbReference type="ARBA" id="ARBA00023180"/>
    </source>
</evidence>
<evidence type="ECO:0000256" key="5">
    <source>
        <dbReference type="ARBA" id="ARBA00023157"/>
    </source>
</evidence>
<dbReference type="RefSeq" id="XP_015280142.1">
    <property type="nucleotide sequence ID" value="XM_015424656.1"/>
</dbReference>
<sequence length="259" mass="28400">MGPWLLLAAACALWATPGEAHSACRAPPHLWCSSKEIAQACQAEQLCARKAAHRASPPVSVQLYYESLCPACRGFLSNQLFPTWVMLNEILNVTLVPYGNAQERKAEGKWHFDCQHGQEECQGNMMEACLIHLLGDLDLYFPVIFCMESGSDVVGNLLPCLKVYAPELSLANVTACVNGDLGSQLMHQNAQRTDALKPPHKYVPWIVINGKHTEVLQSLAMEALFRMVCNLYQGEPPSACQGQLPATPSPSPPNICLRS</sequence>
<accession>A0ABM1L2F5</accession>
<evidence type="ECO:0000256" key="1">
    <source>
        <dbReference type="ARBA" id="ARBA00005679"/>
    </source>
</evidence>
<evidence type="ECO:0000256" key="4">
    <source>
        <dbReference type="ARBA" id="ARBA00022729"/>
    </source>
</evidence>
<evidence type="ECO:0000256" key="3">
    <source>
        <dbReference type="ARBA" id="ARBA00022525"/>
    </source>
</evidence>
<dbReference type="InterPro" id="IPR003119">
    <property type="entry name" value="SAP_A"/>
</dbReference>
<protein>
    <recommendedName>
        <fullName evidence="8">Gamma-interferon-inducible lysosomal thiol reductase</fullName>
        <ecNumber evidence="8">1.8.-.-</ecNumber>
    </recommendedName>
    <alternativeName>
        <fullName evidence="8">Gamma-interferon-inducible protein IP-30</fullName>
    </alternativeName>
</protein>
<dbReference type="EC" id="1.8.-.-" evidence="8"/>
<feature type="chain" id="PRO_5045272330" description="Gamma-interferon-inducible lysosomal thiol reductase" evidence="10">
    <location>
        <begin position="21"/>
        <end position="259"/>
    </location>
</feature>
<proteinExistence type="inferred from homology"/>
<dbReference type="PROSITE" id="PS51110">
    <property type="entry name" value="SAP_A"/>
    <property type="match status" value="1"/>
</dbReference>
<dbReference type="Pfam" id="PF03227">
    <property type="entry name" value="GILT"/>
    <property type="match status" value="1"/>
</dbReference>
<keyword evidence="5 8" id="KW-1015">Disulfide bond</keyword>
<evidence type="ECO:0000256" key="8">
    <source>
        <dbReference type="RuleBase" id="RU369109"/>
    </source>
</evidence>
<comment type="subunit">
    <text evidence="2 8">Dimer; disulfide-linked.</text>
</comment>
<comment type="function">
    <text evidence="8">Lysosomal thiol reductase that can reduce protein disulfide bonds. Facilitates the complete unfolding of proteins destined for lysosomal degradation. Plays an important role in antigen processing.</text>
</comment>
<gene>
    <name evidence="13" type="primary">IFI30</name>
</gene>
<reference evidence="13" key="1">
    <citation type="submission" date="2025-08" db="UniProtKB">
        <authorList>
            <consortium name="RefSeq"/>
        </authorList>
    </citation>
    <scope>IDENTIFICATION</scope>
</reference>
<keyword evidence="8" id="KW-0458">Lysosome</keyword>
<keyword evidence="8" id="KW-0391">Immunity</keyword>
<evidence type="ECO:0000313" key="13">
    <source>
        <dbReference type="RefSeq" id="XP_015280142.1"/>
    </source>
</evidence>
<evidence type="ECO:0000256" key="10">
    <source>
        <dbReference type="SAM" id="SignalP"/>
    </source>
</evidence>